<keyword evidence="3" id="KW-1185">Reference proteome</keyword>
<dbReference type="RefSeq" id="WP_017434938.1">
    <property type="nucleotide sequence ID" value="NZ_BAWO01000011.1"/>
</dbReference>
<dbReference type="Gene3D" id="3.40.630.30">
    <property type="match status" value="1"/>
</dbReference>
<dbReference type="InterPro" id="IPR016181">
    <property type="entry name" value="Acyl_CoA_acyltransferase"/>
</dbReference>
<evidence type="ECO:0000259" key="1">
    <source>
        <dbReference type="PROSITE" id="PS51186"/>
    </source>
</evidence>
<dbReference type="AlphaFoldDB" id="A0A023DD14"/>
<dbReference type="GO" id="GO:0045150">
    <property type="term" value="P:acetoin catabolic process"/>
    <property type="evidence" value="ECO:0007669"/>
    <property type="project" value="InterPro"/>
</dbReference>
<sequence length="210" mass="24554">MEHKKTYNAKELKTPKGTLIIEGPISAEKLASYEFHHDLTSFRQPPQQHQALIEIAKLPEGRIIIARHHHTIIGYVTFLYPDPLERWSEGNMENLIELGAIEVIPEFRGYGVGKNLLIVSMMDDAMEDYIIITTEYYWHWDLKGTGLTVWEYRKVMEKMMNAGGLVWYATDDPEICSHPANCLMARIGKRVDQESIQKFDRLRFMNRYMY</sequence>
<reference evidence="2 3" key="1">
    <citation type="submission" date="2014-04" db="EMBL/GenBank/DDBJ databases">
        <title>Whole genome shotgun sequence of Geobacillus caldoxylosilyticus NBRC 107762.</title>
        <authorList>
            <person name="Hosoyama A."/>
            <person name="Hosoyama Y."/>
            <person name="Katano-Makiyama Y."/>
            <person name="Tsuchikane K."/>
            <person name="Ohji S."/>
            <person name="Ichikawa N."/>
            <person name="Yamazoe A."/>
            <person name="Fujita N."/>
        </authorList>
    </citation>
    <scope>NUCLEOTIDE SEQUENCE [LARGE SCALE GENOMIC DNA]</scope>
    <source>
        <strain evidence="2 3">NBRC 107762</strain>
    </source>
</reference>
<dbReference type="InterPro" id="IPR000182">
    <property type="entry name" value="GNAT_dom"/>
</dbReference>
<dbReference type="InterPro" id="IPR024699">
    <property type="entry name" value="AcuA"/>
</dbReference>
<dbReference type="PROSITE" id="PS51186">
    <property type="entry name" value="GNAT"/>
    <property type="match status" value="1"/>
</dbReference>
<proteinExistence type="predicted"/>
<organism evidence="2 3">
    <name type="scientific">Parageobacillus caldoxylosilyticus NBRC 107762</name>
    <dbReference type="NCBI Taxonomy" id="1220594"/>
    <lineage>
        <taxon>Bacteria</taxon>
        <taxon>Bacillati</taxon>
        <taxon>Bacillota</taxon>
        <taxon>Bacilli</taxon>
        <taxon>Bacillales</taxon>
        <taxon>Anoxybacillaceae</taxon>
        <taxon>Saccharococcus</taxon>
    </lineage>
</organism>
<comment type="caution">
    <text evidence="2">The sequence shown here is derived from an EMBL/GenBank/DDBJ whole genome shotgun (WGS) entry which is preliminary data.</text>
</comment>
<dbReference type="CDD" id="cd04301">
    <property type="entry name" value="NAT_SF"/>
    <property type="match status" value="1"/>
</dbReference>
<dbReference type="PIRSF" id="PIRSF021278">
    <property type="entry name" value="AcuA"/>
    <property type="match status" value="1"/>
</dbReference>
<dbReference type="GO" id="GO:0019152">
    <property type="term" value="F:acetoin dehydrogenase (NAD+) activity"/>
    <property type="evidence" value="ECO:0007669"/>
    <property type="project" value="InterPro"/>
</dbReference>
<dbReference type="GO" id="GO:0016747">
    <property type="term" value="F:acyltransferase activity, transferring groups other than amino-acyl groups"/>
    <property type="evidence" value="ECO:0007669"/>
    <property type="project" value="InterPro"/>
</dbReference>
<protein>
    <submittedName>
        <fullName evidence="2">Acetoin utilization protein AcuA</fullName>
    </submittedName>
</protein>
<dbReference type="SUPFAM" id="SSF55729">
    <property type="entry name" value="Acyl-CoA N-acyltransferases (Nat)"/>
    <property type="match status" value="1"/>
</dbReference>
<evidence type="ECO:0000313" key="3">
    <source>
        <dbReference type="Proteomes" id="UP000023561"/>
    </source>
</evidence>
<dbReference type="Proteomes" id="UP000023561">
    <property type="component" value="Unassembled WGS sequence"/>
</dbReference>
<dbReference type="Pfam" id="PF00583">
    <property type="entry name" value="Acetyltransf_1"/>
    <property type="match status" value="1"/>
</dbReference>
<evidence type="ECO:0000313" key="2">
    <source>
        <dbReference type="EMBL" id="GAJ39037.1"/>
    </source>
</evidence>
<dbReference type="GeneID" id="301193600"/>
<name>A0A023DD14_9BACL</name>
<accession>A0A023DD14</accession>
<feature type="domain" description="N-acetyltransferase" evidence="1">
    <location>
        <begin position="19"/>
        <end position="210"/>
    </location>
</feature>
<dbReference type="OrthoDB" id="5416633at2"/>
<gene>
    <name evidence="2" type="primary">acuA</name>
    <name evidence="2" type="ORF">GCA01S_011_00900</name>
</gene>
<dbReference type="EMBL" id="BAWO01000011">
    <property type="protein sequence ID" value="GAJ39037.1"/>
    <property type="molecule type" value="Genomic_DNA"/>
</dbReference>